<feature type="region of interest" description="Disordered" evidence="1">
    <location>
        <begin position="40"/>
        <end position="61"/>
    </location>
</feature>
<protein>
    <submittedName>
        <fullName evidence="2">Uncharacterized protein</fullName>
    </submittedName>
</protein>
<evidence type="ECO:0000313" key="3">
    <source>
        <dbReference type="Proteomes" id="UP000314294"/>
    </source>
</evidence>
<keyword evidence="3" id="KW-1185">Reference proteome</keyword>
<organism evidence="2 3">
    <name type="scientific">Liparis tanakae</name>
    <name type="common">Tanaka's snailfish</name>
    <dbReference type="NCBI Taxonomy" id="230148"/>
    <lineage>
        <taxon>Eukaryota</taxon>
        <taxon>Metazoa</taxon>
        <taxon>Chordata</taxon>
        <taxon>Craniata</taxon>
        <taxon>Vertebrata</taxon>
        <taxon>Euteleostomi</taxon>
        <taxon>Actinopterygii</taxon>
        <taxon>Neopterygii</taxon>
        <taxon>Teleostei</taxon>
        <taxon>Neoteleostei</taxon>
        <taxon>Acanthomorphata</taxon>
        <taxon>Eupercaria</taxon>
        <taxon>Perciformes</taxon>
        <taxon>Cottioidei</taxon>
        <taxon>Cottales</taxon>
        <taxon>Liparidae</taxon>
        <taxon>Liparis</taxon>
    </lineage>
</organism>
<comment type="caution">
    <text evidence="2">The sequence shown here is derived from an EMBL/GenBank/DDBJ whole genome shotgun (WGS) entry which is preliminary data.</text>
</comment>
<reference evidence="2 3" key="1">
    <citation type="submission" date="2019-03" db="EMBL/GenBank/DDBJ databases">
        <title>First draft genome of Liparis tanakae, snailfish: a comprehensive survey of snailfish specific genes.</title>
        <authorList>
            <person name="Kim W."/>
            <person name="Song I."/>
            <person name="Jeong J.-H."/>
            <person name="Kim D."/>
            <person name="Kim S."/>
            <person name="Ryu S."/>
            <person name="Song J.Y."/>
            <person name="Lee S.K."/>
        </authorList>
    </citation>
    <scope>NUCLEOTIDE SEQUENCE [LARGE SCALE GENOMIC DNA]</scope>
    <source>
        <tissue evidence="2">Muscle</tissue>
    </source>
</reference>
<feature type="compositionally biased region" description="Low complexity" evidence="1">
    <location>
        <begin position="42"/>
        <end position="51"/>
    </location>
</feature>
<dbReference type="AlphaFoldDB" id="A0A4Z2H7T9"/>
<dbReference type="Proteomes" id="UP000314294">
    <property type="component" value="Unassembled WGS sequence"/>
</dbReference>
<sequence length="101" mass="10995">MGVKPVSSPAHIIIRRSICAALAIQPAALICSEPPDSTVLIRENGSGSRESSSSHRRRMQRGHSGKILLYVTLSLLDRQKLEFFHGTAIAISFPRSQQSGL</sequence>
<gene>
    <name evidence="2" type="ORF">EYF80_028736</name>
</gene>
<accession>A0A4Z2H7T9</accession>
<dbReference type="EMBL" id="SRLO01000322">
    <property type="protein sequence ID" value="TNN61083.1"/>
    <property type="molecule type" value="Genomic_DNA"/>
</dbReference>
<evidence type="ECO:0000256" key="1">
    <source>
        <dbReference type="SAM" id="MobiDB-lite"/>
    </source>
</evidence>
<name>A0A4Z2H7T9_9TELE</name>
<evidence type="ECO:0000313" key="2">
    <source>
        <dbReference type="EMBL" id="TNN61083.1"/>
    </source>
</evidence>
<proteinExistence type="predicted"/>